<keyword evidence="2" id="KW-1015">Disulfide bond</keyword>
<evidence type="ECO:0000256" key="2">
    <source>
        <dbReference type="ARBA" id="ARBA00023157"/>
    </source>
</evidence>
<evidence type="ECO:0000313" key="6">
    <source>
        <dbReference type="EMBL" id="KAK9209424.1"/>
    </source>
</evidence>
<feature type="domain" description="Bulb-type lectin" evidence="5">
    <location>
        <begin position="200"/>
        <end position="319"/>
    </location>
</feature>
<dbReference type="InterPro" id="IPR036426">
    <property type="entry name" value="Bulb-type_lectin_dom_sf"/>
</dbReference>
<sequence>MKEQTKVERAKQKTDQEFWYKKQKASQSASGNHEQQEQTQSKMGQERPTVIDGSRATQRQDDRCTGPIKISHVEGLVKGSLMKQGRADKQQTIGCSSVAEIADGELMSRDMSILAGNNEKKERENKFSEDEAVGACTNVKDKKKKWKSQARERVTKGNGNGGPTSLKQPREEQLRVSTEWWREKEVLSLDKEILQRMQRRRLETSPADSHENNKLERSGFELGFFSPGNSKNIKYIGIWYKKSPDTVVWVANRNTPIHDPHGILAISNNGNLVLLNQTNGTIWSSNMSRQIKNPVAKLLDTGNVVLRDKFSSNTCEGNYLWQSFDYPSDTLLSGMKGDAPSFTNFLYVQALTDNEDEISFRYKSYKGPSIMMLKLNPSGKIQRLIWNERSSAWDVQFSAPGICDTYGICGAN</sequence>
<dbReference type="PANTHER" id="PTHR32444:SF118">
    <property type="entry name" value="OS09G0551150 PROTEIN"/>
    <property type="match status" value="1"/>
</dbReference>
<dbReference type="AlphaFoldDB" id="A0AAP0QMZ8"/>
<dbReference type="PROSITE" id="PS50927">
    <property type="entry name" value="BULB_LECTIN"/>
    <property type="match status" value="1"/>
</dbReference>
<dbReference type="CDD" id="cd00028">
    <property type="entry name" value="B_lectin"/>
    <property type="match status" value="1"/>
</dbReference>
<feature type="region of interest" description="Disordered" evidence="4">
    <location>
        <begin position="1"/>
        <end position="68"/>
    </location>
</feature>
<evidence type="ECO:0000259" key="5">
    <source>
        <dbReference type="PROSITE" id="PS50927"/>
    </source>
</evidence>
<accession>A0AAP0QMZ8</accession>
<reference evidence="6 7" key="1">
    <citation type="submission" date="2024-05" db="EMBL/GenBank/DDBJ databases">
        <title>Haplotype-resolved chromosome-level genome assembly of Huyou (Citrus changshanensis).</title>
        <authorList>
            <person name="Miao C."/>
            <person name="Chen W."/>
            <person name="Wu Y."/>
            <person name="Wang L."/>
            <person name="Zhao S."/>
            <person name="Grierson D."/>
            <person name="Xu C."/>
            <person name="Chen K."/>
        </authorList>
    </citation>
    <scope>NUCLEOTIDE SEQUENCE [LARGE SCALE GENOMIC DNA]</scope>
    <source>
        <strain evidence="6">01-14</strain>
        <tissue evidence="6">Leaf</tissue>
    </source>
</reference>
<dbReference type="InterPro" id="IPR000858">
    <property type="entry name" value="S_locus_glycoprot_dom"/>
</dbReference>
<dbReference type="Pfam" id="PF01453">
    <property type="entry name" value="B_lectin"/>
    <property type="match status" value="1"/>
</dbReference>
<dbReference type="FunFam" id="2.90.10.10:FF:000001">
    <property type="entry name" value="G-type lectin S-receptor-like serine/threonine-protein kinase"/>
    <property type="match status" value="1"/>
</dbReference>
<keyword evidence="7" id="KW-1185">Reference proteome</keyword>
<dbReference type="PANTHER" id="PTHR32444">
    <property type="entry name" value="BULB-TYPE LECTIN DOMAIN-CONTAINING PROTEIN"/>
    <property type="match status" value="1"/>
</dbReference>
<evidence type="ECO:0000256" key="4">
    <source>
        <dbReference type="SAM" id="MobiDB-lite"/>
    </source>
</evidence>
<dbReference type="Gene3D" id="2.90.10.10">
    <property type="entry name" value="Bulb-type lectin domain"/>
    <property type="match status" value="1"/>
</dbReference>
<feature type="compositionally biased region" description="Polar residues" evidence="4">
    <location>
        <begin position="25"/>
        <end position="43"/>
    </location>
</feature>
<dbReference type="Pfam" id="PF00954">
    <property type="entry name" value="S_locus_glycop"/>
    <property type="match status" value="1"/>
</dbReference>
<name>A0AAP0QMZ8_9ROSI</name>
<dbReference type="SMART" id="SM00108">
    <property type="entry name" value="B_lectin"/>
    <property type="match status" value="1"/>
</dbReference>
<dbReference type="Proteomes" id="UP001428341">
    <property type="component" value="Unassembled WGS sequence"/>
</dbReference>
<keyword evidence="3" id="KW-0325">Glycoprotein</keyword>
<dbReference type="SUPFAM" id="SSF51110">
    <property type="entry name" value="alpha-D-mannose-specific plant lectins"/>
    <property type="match status" value="1"/>
</dbReference>
<gene>
    <name evidence="6" type="ORF">WN944_001790</name>
</gene>
<evidence type="ECO:0000313" key="7">
    <source>
        <dbReference type="Proteomes" id="UP001428341"/>
    </source>
</evidence>
<evidence type="ECO:0000256" key="1">
    <source>
        <dbReference type="ARBA" id="ARBA00022729"/>
    </source>
</evidence>
<comment type="caution">
    <text evidence="6">The sequence shown here is derived from an EMBL/GenBank/DDBJ whole genome shotgun (WGS) entry which is preliminary data.</text>
</comment>
<feature type="compositionally biased region" description="Basic and acidic residues" evidence="4">
    <location>
        <begin position="1"/>
        <end position="20"/>
    </location>
</feature>
<dbReference type="EMBL" id="JBCGBO010000004">
    <property type="protein sequence ID" value="KAK9209424.1"/>
    <property type="molecule type" value="Genomic_DNA"/>
</dbReference>
<proteinExistence type="predicted"/>
<dbReference type="InterPro" id="IPR001480">
    <property type="entry name" value="Bulb-type_lectin_dom"/>
</dbReference>
<dbReference type="GO" id="GO:0048544">
    <property type="term" value="P:recognition of pollen"/>
    <property type="evidence" value="ECO:0007669"/>
    <property type="project" value="InterPro"/>
</dbReference>
<keyword evidence="1" id="KW-0732">Signal</keyword>
<feature type="region of interest" description="Disordered" evidence="4">
    <location>
        <begin position="142"/>
        <end position="171"/>
    </location>
</feature>
<evidence type="ECO:0000256" key="3">
    <source>
        <dbReference type="ARBA" id="ARBA00023180"/>
    </source>
</evidence>
<organism evidence="6 7">
    <name type="scientific">Citrus x changshan-huyou</name>
    <dbReference type="NCBI Taxonomy" id="2935761"/>
    <lineage>
        <taxon>Eukaryota</taxon>
        <taxon>Viridiplantae</taxon>
        <taxon>Streptophyta</taxon>
        <taxon>Embryophyta</taxon>
        <taxon>Tracheophyta</taxon>
        <taxon>Spermatophyta</taxon>
        <taxon>Magnoliopsida</taxon>
        <taxon>eudicotyledons</taxon>
        <taxon>Gunneridae</taxon>
        <taxon>Pentapetalae</taxon>
        <taxon>rosids</taxon>
        <taxon>malvids</taxon>
        <taxon>Sapindales</taxon>
        <taxon>Rutaceae</taxon>
        <taxon>Aurantioideae</taxon>
        <taxon>Citrus</taxon>
    </lineage>
</organism>
<protein>
    <recommendedName>
        <fullName evidence="5">Bulb-type lectin domain-containing protein</fullName>
    </recommendedName>
</protein>